<keyword evidence="7" id="KW-0675">Receptor</keyword>
<accession>A0A914XE29</accession>
<dbReference type="SUPFAM" id="SSF63712">
    <property type="entry name" value="Nicotinic receptor ligand binding domain-like"/>
    <property type="match status" value="1"/>
</dbReference>
<evidence type="ECO:0000256" key="7">
    <source>
        <dbReference type="ARBA" id="ARBA00023170"/>
    </source>
</evidence>
<evidence type="ECO:0000259" key="11">
    <source>
        <dbReference type="Pfam" id="PF02931"/>
    </source>
</evidence>
<evidence type="ECO:0000259" key="10">
    <source>
        <dbReference type="Pfam" id="PF01094"/>
    </source>
</evidence>
<dbReference type="InterPro" id="IPR006029">
    <property type="entry name" value="Neurotrans-gated_channel_TM"/>
</dbReference>
<dbReference type="CDD" id="cd06352">
    <property type="entry name" value="PBP1_NPR_GC-like"/>
    <property type="match status" value="1"/>
</dbReference>
<keyword evidence="6 9" id="KW-0472">Membrane</keyword>
<dbReference type="CDD" id="cd18989">
    <property type="entry name" value="LGIC_ECD_cation"/>
    <property type="match status" value="1"/>
</dbReference>
<keyword evidence="3 9" id="KW-0812">Transmembrane</keyword>
<dbReference type="Proteomes" id="UP000887566">
    <property type="component" value="Unplaced"/>
</dbReference>
<dbReference type="CDD" id="cd19051">
    <property type="entry name" value="LGIC_TM_cation"/>
    <property type="match status" value="1"/>
</dbReference>
<evidence type="ECO:0000313" key="13">
    <source>
        <dbReference type="Proteomes" id="UP000887566"/>
    </source>
</evidence>
<evidence type="ECO:0000313" key="14">
    <source>
        <dbReference type="WBParaSite" id="PSAMB.scaffold7831size7044.g30636.t1"/>
    </source>
</evidence>
<evidence type="ECO:0000256" key="9">
    <source>
        <dbReference type="SAM" id="Phobius"/>
    </source>
</evidence>
<dbReference type="InterPro" id="IPR028082">
    <property type="entry name" value="Peripla_BP_I"/>
</dbReference>
<sequence>IWKDENIRWNASEFGGTSSVVIPSSLLWKPDITVYSGLNIMYMVPDEQRLVSMQSDGTIWSQSLCVITSYCPLSIENFPYDIQTCNITLGSWMYSIDQIALVIGNKLGNLNATIDDGHFKGIGEWNVVSFDSAVELIDVSNGQQYPYVRYVAQLQRQPIYYICVLLIPTFVTATICLLGLFVPAVNTGDRVEKVNLGMTTLLAMGVILGIVAGEMPKSATLPLLGFYVLAELLLCTIGVILSMVIMVAHQRANTRALIPPRWLNKILLLKMKAIQKPEKKDVTTVYTEKSIRQLSKDKEMNDLSGAIKNSIYVKRLNHVLDRVEEHLDDKEFEEYILLQWILIFDRIDMFFLIVFNVANIVMSVILFRVYLNLTVDQIIRERLLPEDFDIQLYHVTGCDHFTAPNASFKLYTEQKVDVLLGPICSSGMEPVGLFAAGWDLPIMGVMSTGHSLTDKKIFSTLSRISITMDLIAEATVALLLRMGWHNIGLVSVADDDPFDTLYPQALKEYAVNHGVSIGVHQKILMNQNKDDRKREMINALNAIKNAARIVIVSLGMEIGDAREFLLLSEQMNMAGSSEYVFIVPWNNHNPDQPLPWNFGDTLDKAAGDIFGKVLTFVPAGYDDANLRKTIASTLRVSHLELGNIERAMYLPNMHDALYLYALCVNACLTDSNCNWRSGRAIFEKARNRIFDGHSGRVIMSDTADRLADFAVLSAEAYNDSASSYQLITRFILEVSSNGQGRNQTWVSKE</sequence>
<feature type="domain" description="Neurotransmitter-gated ion-channel ligand-binding" evidence="11">
    <location>
        <begin position="2"/>
        <end position="158"/>
    </location>
</feature>
<dbReference type="InterPro" id="IPR036734">
    <property type="entry name" value="Neur_chan_lig-bd_sf"/>
</dbReference>
<feature type="transmembrane region" description="Helical" evidence="9">
    <location>
        <begin position="349"/>
        <end position="371"/>
    </location>
</feature>
<dbReference type="InterPro" id="IPR018000">
    <property type="entry name" value="Neurotransmitter_ion_chnl_CS"/>
</dbReference>
<dbReference type="Pfam" id="PF02932">
    <property type="entry name" value="Neur_chan_memb"/>
    <property type="match status" value="1"/>
</dbReference>
<dbReference type="AlphaFoldDB" id="A0A914XE29"/>
<dbReference type="WBParaSite" id="PSAMB.scaffold7831size7044.g30636.t1">
    <property type="protein sequence ID" value="PSAMB.scaffold7831size7044.g30636.t1"/>
    <property type="gene ID" value="PSAMB.scaffold7831size7044.g30636"/>
</dbReference>
<feature type="transmembrane region" description="Helical" evidence="9">
    <location>
        <begin position="159"/>
        <end position="182"/>
    </location>
</feature>
<evidence type="ECO:0000256" key="8">
    <source>
        <dbReference type="ARBA" id="ARBA00023180"/>
    </source>
</evidence>
<keyword evidence="8" id="KW-0325">Glycoprotein</keyword>
<evidence type="ECO:0000256" key="6">
    <source>
        <dbReference type="ARBA" id="ARBA00023136"/>
    </source>
</evidence>
<dbReference type="Pfam" id="PF01094">
    <property type="entry name" value="ANF_receptor"/>
    <property type="match status" value="1"/>
</dbReference>
<evidence type="ECO:0000259" key="12">
    <source>
        <dbReference type="Pfam" id="PF02932"/>
    </source>
</evidence>
<dbReference type="InterPro" id="IPR036719">
    <property type="entry name" value="Neuro-gated_channel_TM_sf"/>
</dbReference>
<dbReference type="Gene3D" id="2.70.170.10">
    <property type="entry name" value="Neurotransmitter-gated ion-channel ligand-binding domain"/>
    <property type="match status" value="1"/>
</dbReference>
<dbReference type="Gene3D" id="3.40.50.2300">
    <property type="match status" value="2"/>
</dbReference>
<reference evidence="14" key="1">
    <citation type="submission" date="2022-11" db="UniProtKB">
        <authorList>
            <consortium name="WormBaseParasite"/>
        </authorList>
    </citation>
    <scope>IDENTIFICATION</scope>
</reference>
<dbReference type="GO" id="GO:0016020">
    <property type="term" value="C:membrane"/>
    <property type="evidence" value="ECO:0007669"/>
    <property type="project" value="UniProtKB-SubCell"/>
</dbReference>
<dbReference type="SUPFAM" id="SSF53822">
    <property type="entry name" value="Periplasmic binding protein-like I"/>
    <property type="match status" value="1"/>
</dbReference>
<dbReference type="Gene3D" id="1.20.58.390">
    <property type="entry name" value="Neurotransmitter-gated ion-channel transmembrane domain"/>
    <property type="match status" value="1"/>
</dbReference>
<dbReference type="InterPro" id="IPR001170">
    <property type="entry name" value="ANPR/GUC"/>
</dbReference>
<feature type="transmembrane region" description="Helical" evidence="9">
    <location>
        <begin position="194"/>
        <end position="212"/>
    </location>
</feature>
<evidence type="ECO:0000256" key="2">
    <source>
        <dbReference type="ARBA" id="ARBA00004479"/>
    </source>
</evidence>
<dbReference type="SUPFAM" id="SSF90112">
    <property type="entry name" value="Neurotransmitter-gated ion-channel transmembrane pore"/>
    <property type="match status" value="1"/>
</dbReference>
<organism evidence="13 14">
    <name type="scientific">Plectus sambesii</name>
    <dbReference type="NCBI Taxonomy" id="2011161"/>
    <lineage>
        <taxon>Eukaryota</taxon>
        <taxon>Metazoa</taxon>
        <taxon>Ecdysozoa</taxon>
        <taxon>Nematoda</taxon>
        <taxon>Chromadorea</taxon>
        <taxon>Plectida</taxon>
        <taxon>Plectina</taxon>
        <taxon>Plectoidea</taxon>
        <taxon>Plectidae</taxon>
        <taxon>Plectus</taxon>
    </lineage>
</organism>
<protein>
    <submittedName>
        <fullName evidence="14">Uncharacterized protein</fullName>
    </submittedName>
</protein>
<dbReference type="PRINTS" id="PR00255">
    <property type="entry name" value="NATPEPTIDER"/>
</dbReference>
<dbReference type="InterPro" id="IPR006201">
    <property type="entry name" value="Neur_channel"/>
</dbReference>
<dbReference type="InterPro" id="IPR001828">
    <property type="entry name" value="ANF_lig-bd_rcpt"/>
</dbReference>
<dbReference type="GO" id="GO:0004888">
    <property type="term" value="F:transmembrane signaling receptor activity"/>
    <property type="evidence" value="ECO:0007669"/>
    <property type="project" value="InterPro"/>
</dbReference>
<name>A0A914XE29_9BILA</name>
<feature type="domain" description="Receptor ligand binding region" evidence="10">
    <location>
        <begin position="372"/>
        <end position="712"/>
    </location>
</feature>
<keyword evidence="13" id="KW-1185">Reference proteome</keyword>
<dbReference type="InterPro" id="IPR038050">
    <property type="entry name" value="Neuro_actylchol_rec"/>
</dbReference>
<dbReference type="InterPro" id="IPR006202">
    <property type="entry name" value="Neur_chan_lig-bd"/>
</dbReference>
<dbReference type="Pfam" id="PF02931">
    <property type="entry name" value="Neur_chan_LBD"/>
    <property type="match status" value="1"/>
</dbReference>
<evidence type="ECO:0000256" key="1">
    <source>
        <dbReference type="ARBA" id="ARBA00004141"/>
    </source>
</evidence>
<comment type="subcellular location">
    <subcellularLocation>
        <location evidence="1">Membrane</location>
        <topology evidence="1">Multi-pass membrane protein</topology>
    </subcellularLocation>
    <subcellularLocation>
        <location evidence="2">Membrane</location>
        <topology evidence="2">Single-pass type I membrane protein</topology>
    </subcellularLocation>
</comment>
<keyword evidence="5 9" id="KW-1133">Transmembrane helix</keyword>
<dbReference type="PANTHER" id="PTHR18945">
    <property type="entry name" value="NEUROTRANSMITTER GATED ION CHANNEL"/>
    <property type="match status" value="1"/>
</dbReference>
<dbReference type="GO" id="GO:0005230">
    <property type="term" value="F:extracellular ligand-gated monoatomic ion channel activity"/>
    <property type="evidence" value="ECO:0007669"/>
    <property type="project" value="InterPro"/>
</dbReference>
<dbReference type="PROSITE" id="PS00236">
    <property type="entry name" value="NEUROTR_ION_CHANNEL"/>
    <property type="match status" value="1"/>
</dbReference>
<proteinExistence type="predicted"/>
<feature type="domain" description="Neurotransmitter-gated ion-channel transmembrane" evidence="12">
    <location>
        <begin position="165"/>
        <end position="299"/>
    </location>
</feature>
<feature type="transmembrane region" description="Helical" evidence="9">
    <location>
        <begin position="224"/>
        <end position="248"/>
    </location>
</feature>
<evidence type="ECO:0000256" key="4">
    <source>
        <dbReference type="ARBA" id="ARBA00022729"/>
    </source>
</evidence>
<keyword evidence="4" id="KW-0732">Signal</keyword>
<evidence type="ECO:0000256" key="3">
    <source>
        <dbReference type="ARBA" id="ARBA00022692"/>
    </source>
</evidence>
<evidence type="ECO:0000256" key="5">
    <source>
        <dbReference type="ARBA" id="ARBA00022989"/>
    </source>
</evidence>